<feature type="transmembrane region" description="Helical" evidence="11">
    <location>
        <begin position="159"/>
        <end position="180"/>
    </location>
</feature>
<dbReference type="PRINTS" id="PR00344">
    <property type="entry name" value="BCTRLSENSOR"/>
</dbReference>
<dbReference type="STRING" id="1111735.GCA_000428045_04038"/>
<evidence type="ECO:0000313" key="14">
    <source>
        <dbReference type="EMBL" id="PLX62853.1"/>
    </source>
</evidence>
<dbReference type="AlphaFoldDB" id="A0A2N6CZP8"/>
<evidence type="ECO:0000256" key="5">
    <source>
        <dbReference type="ARBA" id="ARBA00022679"/>
    </source>
</evidence>
<keyword evidence="14" id="KW-0067">ATP-binding</keyword>
<dbReference type="GO" id="GO:0000160">
    <property type="term" value="P:phosphorelay signal transduction system"/>
    <property type="evidence" value="ECO:0007669"/>
    <property type="project" value="UniProtKB-KW"/>
</dbReference>
<dbReference type="Gene3D" id="1.10.287.130">
    <property type="match status" value="1"/>
</dbReference>
<gene>
    <name evidence="14" type="ORF">C0630_04605</name>
</gene>
<keyword evidence="5" id="KW-0808">Transferase</keyword>
<dbReference type="PANTHER" id="PTHR45436">
    <property type="entry name" value="SENSOR HISTIDINE KINASE YKOH"/>
    <property type="match status" value="1"/>
</dbReference>
<dbReference type="InterPro" id="IPR050428">
    <property type="entry name" value="TCS_sensor_his_kinase"/>
</dbReference>
<keyword evidence="7" id="KW-0418">Kinase</keyword>
<evidence type="ECO:0000256" key="8">
    <source>
        <dbReference type="ARBA" id="ARBA00022989"/>
    </source>
</evidence>
<dbReference type="InterPro" id="IPR004358">
    <property type="entry name" value="Sig_transdc_His_kin-like_C"/>
</dbReference>
<accession>A0A2N6CZP8</accession>
<dbReference type="PROSITE" id="PS50109">
    <property type="entry name" value="HIS_KIN"/>
    <property type="match status" value="1"/>
</dbReference>
<dbReference type="PROSITE" id="PS50885">
    <property type="entry name" value="HAMP"/>
    <property type="match status" value="1"/>
</dbReference>
<evidence type="ECO:0000256" key="11">
    <source>
        <dbReference type="SAM" id="Phobius"/>
    </source>
</evidence>
<dbReference type="InterPro" id="IPR003594">
    <property type="entry name" value="HATPase_dom"/>
</dbReference>
<dbReference type="InterPro" id="IPR005467">
    <property type="entry name" value="His_kinase_dom"/>
</dbReference>
<comment type="caution">
    <text evidence="14">The sequence shown here is derived from an EMBL/GenBank/DDBJ whole genome shotgun (WGS) entry which is preliminary data.</text>
</comment>
<evidence type="ECO:0000313" key="15">
    <source>
        <dbReference type="Proteomes" id="UP000235015"/>
    </source>
</evidence>
<keyword evidence="6 11" id="KW-0812">Transmembrane</keyword>
<keyword evidence="9" id="KW-0902">Two-component regulatory system</keyword>
<dbReference type="SMART" id="SM00387">
    <property type="entry name" value="HATPase_c"/>
    <property type="match status" value="1"/>
</dbReference>
<evidence type="ECO:0000256" key="6">
    <source>
        <dbReference type="ARBA" id="ARBA00022692"/>
    </source>
</evidence>
<evidence type="ECO:0000256" key="4">
    <source>
        <dbReference type="ARBA" id="ARBA00022553"/>
    </source>
</evidence>
<organism evidence="14 15">
    <name type="scientific">Sedimenticola selenatireducens</name>
    <dbReference type="NCBI Taxonomy" id="191960"/>
    <lineage>
        <taxon>Bacteria</taxon>
        <taxon>Pseudomonadati</taxon>
        <taxon>Pseudomonadota</taxon>
        <taxon>Gammaproteobacteria</taxon>
        <taxon>Chromatiales</taxon>
        <taxon>Sedimenticolaceae</taxon>
        <taxon>Sedimenticola</taxon>
    </lineage>
</organism>
<dbReference type="EC" id="2.7.13.3" evidence="3"/>
<feature type="domain" description="Histidine kinase" evidence="12">
    <location>
        <begin position="240"/>
        <end position="441"/>
    </location>
</feature>
<feature type="domain" description="HAMP" evidence="13">
    <location>
        <begin position="181"/>
        <end position="232"/>
    </location>
</feature>
<keyword evidence="14" id="KW-0547">Nucleotide-binding</keyword>
<evidence type="ECO:0000259" key="12">
    <source>
        <dbReference type="PROSITE" id="PS50109"/>
    </source>
</evidence>
<protein>
    <recommendedName>
        <fullName evidence="3">histidine kinase</fullName>
        <ecNumber evidence="3">2.7.13.3</ecNumber>
    </recommendedName>
</protein>
<sequence>MRSLGLQLRLELALGLVLLFGVMWWGGVQAIHSLTDHFVASRLEHDAEAVLAAMRLDGSERPLVRWRRIDAIYDQPLSGHYYQISFPDGTKVSSRSLWDEQLDIPQFAPGSQGQWRMPGPADQELLVWAAGYNKQGQIFSVAVAEDMTPLNQRVVQFEWLFVALTLIITLLLFIGQQWIVRSAMGRLERVREDMARLERGEVDTLYTDVPAEVGPLVDQFNHLLELFQQRLEHSRKGLGNLSHAFKGPINLLQQQLDSDEMAPHPELKSAMKLQLSRVRQLMEREMKRARLAGSGISGGRFNAALEMPQLVRVLRQIHHEKELHIDCQVPESGPLSVDREDMLELLGNLLDNACKWAEGKVHCVIEQRDAIIIEVEDDGPGVSPEALAQLTERGVRIDESVDGHGLGLAIAKDMVKLYGGEIGFMLSPELGGLKVRVRLPL</sequence>
<evidence type="ECO:0000259" key="13">
    <source>
        <dbReference type="PROSITE" id="PS50885"/>
    </source>
</evidence>
<dbReference type="EMBL" id="PKUN01000003">
    <property type="protein sequence ID" value="PLX62853.1"/>
    <property type="molecule type" value="Genomic_DNA"/>
</dbReference>
<evidence type="ECO:0000256" key="10">
    <source>
        <dbReference type="ARBA" id="ARBA00023136"/>
    </source>
</evidence>
<comment type="subcellular location">
    <subcellularLocation>
        <location evidence="2">Membrane</location>
    </subcellularLocation>
</comment>
<keyword evidence="8 11" id="KW-1133">Transmembrane helix</keyword>
<evidence type="ECO:0000256" key="9">
    <source>
        <dbReference type="ARBA" id="ARBA00023012"/>
    </source>
</evidence>
<evidence type="ECO:0000256" key="1">
    <source>
        <dbReference type="ARBA" id="ARBA00000085"/>
    </source>
</evidence>
<dbReference type="GO" id="GO:0004673">
    <property type="term" value="F:protein histidine kinase activity"/>
    <property type="evidence" value="ECO:0007669"/>
    <property type="project" value="UniProtKB-EC"/>
</dbReference>
<evidence type="ECO:0000256" key="3">
    <source>
        <dbReference type="ARBA" id="ARBA00012438"/>
    </source>
</evidence>
<dbReference type="Gene3D" id="3.30.565.10">
    <property type="entry name" value="Histidine kinase-like ATPase, C-terminal domain"/>
    <property type="match status" value="1"/>
</dbReference>
<dbReference type="PANTHER" id="PTHR45436:SF5">
    <property type="entry name" value="SENSOR HISTIDINE KINASE TRCS"/>
    <property type="match status" value="1"/>
</dbReference>
<dbReference type="Proteomes" id="UP000235015">
    <property type="component" value="Unassembled WGS sequence"/>
</dbReference>
<reference evidence="14 15" key="1">
    <citation type="submission" date="2017-11" db="EMBL/GenBank/DDBJ databases">
        <title>Genome-resolved metagenomics identifies genetic mobility, metabolic interactions, and unexpected diversity in perchlorate-reducing communities.</title>
        <authorList>
            <person name="Barnum T.P."/>
            <person name="Figueroa I.A."/>
            <person name="Carlstrom C.I."/>
            <person name="Lucas L.N."/>
            <person name="Engelbrektson A.L."/>
            <person name="Coates J.D."/>
        </authorList>
    </citation>
    <scope>NUCLEOTIDE SEQUENCE [LARGE SCALE GENOMIC DNA]</scope>
    <source>
        <strain evidence="14">BM301</strain>
    </source>
</reference>
<name>A0A2N6CZP8_9GAMM</name>
<dbReference type="InterPro" id="IPR003660">
    <property type="entry name" value="HAMP_dom"/>
</dbReference>
<dbReference type="Pfam" id="PF02518">
    <property type="entry name" value="HATPase_c"/>
    <property type="match status" value="1"/>
</dbReference>
<dbReference type="SUPFAM" id="SSF55874">
    <property type="entry name" value="ATPase domain of HSP90 chaperone/DNA topoisomerase II/histidine kinase"/>
    <property type="match status" value="1"/>
</dbReference>
<dbReference type="InterPro" id="IPR036890">
    <property type="entry name" value="HATPase_C_sf"/>
</dbReference>
<evidence type="ECO:0000256" key="2">
    <source>
        <dbReference type="ARBA" id="ARBA00004370"/>
    </source>
</evidence>
<keyword evidence="10 11" id="KW-0472">Membrane</keyword>
<dbReference type="RefSeq" id="WP_273438043.1">
    <property type="nucleotide sequence ID" value="NZ_PKUN01000003.1"/>
</dbReference>
<proteinExistence type="predicted"/>
<comment type="catalytic activity">
    <reaction evidence="1">
        <text>ATP + protein L-histidine = ADP + protein N-phospho-L-histidine.</text>
        <dbReference type="EC" id="2.7.13.3"/>
    </reaction>
</comment>
<dbReference type="GO" id="GO:0005886">
    <property type="term" value="C:plasma membrane"/>
    <property type="evidence" value="ECO:0007669"/>
    <property type="project" value="TreeGrafter"/>
</dbReference>
<dbReference type="GO" id="GO:0005524">
    <property type="term" value="F:ATP binding"/>
    <property type="evidence" value="ECO:0007669"/>
    <property type="project" value="UniProtKB-KW"/>
</dbReference>
<evidence type="ECO:0000256" key="7">
    <source>
        <dbReference type="ARBA" id="ARBA00022777"/>
    </source>
</evidence>
<keyword evidence="4" id="KW-0597">Phosphoprotein</keyword>